<dbReference type="Proteomes" id="UP000828390">
    <property type="component" value="Unassembled WGS sequence"/>
</dbReference>
<proteinExistence type="predicted"/>
<dbReference type="AlphaFoldDB" id="A0A9D4JJ27"/>
<evidence type="ECO:0000259" key="1">
    <source>
        <dbReference type="Pfam" id="PF05729"/>
    </source>
</evidence>
<evidence type="ECO:0000313" key="3">
    <source>
        <dbReference type="Proteomes" id="UP000828390"/>
    </source>
</evidence>
<name>A0A9D4JJ27_DREPO</name>
<dbReference type="EMBL" id="JAIWYP010000006">
    <property type="protein sequence ID" value="KAH3814341.1"/>
    <property type="molecule type" value="Genomic_DNA"/>
</dbReference>
<feature type="domain" description="NACHT" evidence="1">
    <location>
        <begin position="58"/>
        <end position="194"/>
    </location>
</feature>
<dbReference type="SUPFAM" id="SSF52540">
    <property type="entry name" value="P-loop containing nucleoside triphosphate hydrolases"/>
    <property type="match status" value="1"/>
</dbReference>
<dbReference type="OrthoDB" id="6161424at2759"/>
<gene>
    <name evidence="2" type="ORF">DPMN_142837</name>
</gene>
<reference evidence="2" key="2">
    <citation type="submission" date="2020-11" db="EMBL/GenBank/DDBJ databases">
        <authorList>
            <person name="McCartney M.A."/>
            <person name="Auch B."/>
            <person name="Kono T."/>
            <person name="Mallez S."/>
            <person name="Becker A."/>
            <person name="Gohl D.M."/>
            <person name="Silverstein K.A.T."/>
            <person name="Koren S."/>
            <person name="Bechman K.B."/>
            <person name="Herman A."/>
            <person name="Abrahante J.E."/>
            <person name="Garbe J."/>
        </authorList>
    </citation>
    <scope>NUCLEOTIDE SEQUENCE</scope>
    <source>
        <strain evidence="2">Duluth1</strain>
        <tissue evidence="2">Whole animal</tissue>
    </source>
</reference>
<comment type="caution">
    <text evidence="2">The sequence shown here is derived from an EMBL/GenBank/DDBJ whole genome shotgun (WGS) entry which is preliminary data.</text>
</comment>
<evidence type="ECO:0000313" key="2">
    <source>
        <dbReference type="EMBL" id="KAH3814341.1"/>
    </source>
</evidence>
<organism evidence="2 3">
    <name type="scientific">Dreissena polymorpha</name>
    <name type="common">Zebra mussel</name>
    <name type="synonym">Mytilus polymorpha</name>
    <dbReference type="NCBI Taxonomy" id="45954"/>
    <lineage>
        <taxon>Eukaryota</taxon>
        <taxon>Metazoa</taxon>
        <taxon>Spiralia</taxon>
        <taxon>Lophotrochozoa</taxon>
        <taxon>Mollusca</taxon>
        <taxon>Bivalvia</taxon>
        <taxon>Autobranchia</taxon>
        <taxon>Heteroconchia</taxon>
        <taxon>Euheterodonta</taxon>
        <taxon>Imparidentia</taxon>
        <taxon>Neoheterodontei</taxon>
        <taxon>Myida</taxon>
        <taxon>Dreissenoidea</taxon>
        <taxon>Dreissenidae</taxon>
        <taxon>Dreissena</taxon>
    </lineage>
</organism>
<sequence length="726" mass="83883">MLPVSPIWYGREKSIMDIFVPIQFHHVAREKNGSRRDTEQKVETYKDMFYTNTTLNDRVSIQGDPGMGKTTFLGKLVIDWCNSDSKDPEPSSKFSDVEILQNFRFLFHIKLRDSVGQNKVVNMIKTQIIDEIYFNKKQQREAYDLLGSILERETCLVTMDGLNEWTDHTKENPIPKLYSISKQCVVLTTSRPWKIADKRIRDSEIGTLIEAVGITDTEQLTQNMLRSLTVEYQESYKEFMAYVEERKLNHFLASPWMLTLLVNLWVDKTFLSGSLCEINKVLIYTLFNKELPKEGFTEHIPSENAVFEHHTEICNALARDAFYFTICSEKSLVFSKQELLSTDMLSNEQLEFAIRSGVLNERHCFSTASCKSQVSFLHETIQEFFAASHIANLPEDKITNIFCKSKYNVLEISQVIIYLSGLKCDVANKVIHYLTEDVFNDVNTELDWIRIGSEDMYTTLRFHVVNRLVLSLVQGMMISCYQEAKVSRPKHIRLEMSHFIFHANVNKNENDDLLQILMMNTSHVRTLILERDVLEENIILTVLQQSKHCIERLKTPGSRAIISELNNLNVNRLDLIGISDVSLFSGLLPSMSNLTYLRIEKTDFNEDIVPPSPVENVLNVRLPIMLQHVDLLNCTISPQWLCSLLITLSSLDHQVKCVLSNVVLYLYKETRGHELRTHVSDLRSEMMSHDMSNIEILVENVSKELFEILRDTSIGIFDLRTSMHWS</sequence>
<dbReference type="PANTHER" id="PTHR46312">
    <property type="entry name" value="NACHT DOMAIN-CONTAINING PROTEIN"/>
    <property type="match status" value="1"/>
</dbReference>
<reference evidence="2" key="1">
    <citation type="journal article" date="2019" name="bioRxiv">
        <title>The Genome of the Zebra Mussel, Dreissena polymorpha: A Resource for Invasive Species Research.</title>
        <authorList>
            <person name="McCartney M.A."/>
            <person name="Auch B."/>
            <person name="Kono T."/>
            <person name="Mallez S."/>
            <person name="Zhang Y."/>
            <person name="Obille A."/>
            <person name="Becker A."/>
            <person name="Abrahante J.E."/>
            <person name="Garbe J."/>
            <person name="Badalamenti J.P."/>
            <person name="Herman A."/>
            <person name="Mangelson H."/>
            <person name="Liachko I."/>
            <person name="Sullivan S."/>
            <person name="Sone E.D."/>
            <person name="Koren S."/>
            <person name="Silverstein K.A.T."/>
            <person name="Beckman K.B."/>
            <person name="Gohl D.M."/>
        </authorList>
    </citation>
    <scope>NUCLEOTIDE SEQUENCE</scope>
    <source>
        <strain evidence="2">Duluth1</strain>
        <tissue evidence="2">Whole animal</tissue>
    </source>
</reference>
<dbReference type="Pfam" id="PF05729">
    <property type="entry name" value="NACHT"/>
    <property type="match status" value="1"/>
</dbReference>
<dbReference type="Gene3D" id="3.40.50.300">
    <property type="entry name" value="P-loop containing nucleotide triphosphate hydrolases"/>
    <property type="match status" value="1"/>
</dbReference>
<protein>
    <recommendedName>
        <fullName evidence="1">NACHT domain-containing protein</fullName>
    </recommendedName>
</protein>
<dbReference type="InterPro" id="IPR007111">
    <property type="entry name" value="NACHT_NTPase"/>
</dbReference>
<keyword evidence="3" id="KW-1185">Reference proteome</keyword>
<dbReference type="PANTHER" id="PTHR46312:SF2">
    <property type="entry name" value="NUCLEOTIDE-BINDING OLIGOMERIZATION DOMAIN-CONTAINING PROTEIN 2-LIKE"/>
    <property type="match status" value="1"/>
</dbReference>
<accession>A0A9D4JJ27</accession>
<dbReference type="InterPro" id="IPR027417">
    <property type="entry name" value="P-loop_NTPase"/>
</dbReference>